<keyword evidence="6 9" id="KW-0175">Coiled coil</keyword>
<evidence type="ECO:0000259" key="10">
    <source>
        <dbReference type="Pfam" id="PF03800"/>
    </source>
</evidence>
<dbReference type="KEGG" id="dpte:113796305"/>
<evidence type="ECO:0000313" key="12">
    <source>
        <dbReference type="RefSeq" id="XP_027202347.1"/>
    </source>
</evidence>
<evidence type="ECO:0000256" key="7">
    <source>
        <dbReference type="ARBA" id="ARBA00023306"/>
    </source>
</evidence>
<keyword evidence="8" id="KW-0137">Centromere</keyword>
<dbReference type="Pfam" id="PF03800">
    <property type="entry name" value="Nuf2"/>
    <property type="match status" value="1"/>
</dbReference>
<evidence type="ECO:0000256" key="3">
    <source>
        <dbReference type="ARBA" id="ARBA00022454"/>
    </source>
</evidence>
<dbReference type="GO" id="GO:0051301">
    <property type="term" value="P:cell division"/>
    <property type="evidence" value="ECO:0007669"/>
    <property type="project" value="UniProtKB-KW"/>
</dbReference>
<organism evidence="11 12">
    <name type="scientific">Dermatophagoides pteronyssinus</name>
    <name type="common">European house dust mite</name>
    <dbReference type="NCBI Taxonomy" id="6956"/>
    <lineage>
        <taxon>Eukaryota</taxon>
        <taxon>Metazoa</taxon>
        <taxon>Ecdysozoa</taxon>
        <taxon>Arthropoda</taxon>
        <taxon>Chelicerata</taxon>
        <taxon>Arachnida</taxon>
        <taxon>Acari</taxon>
        <taxon>Acariformes</taxon>
        <taxon>Sarcoptiformes</taxon>
        <taxon>Astigmata</taxon>
        <taxon>Psoroptidia</taxon>
        <taxon>Analgoidea</taxon>
        <taxon>Pyroglyphidae</taxon>
        <taxon>Dermatophagoidinae</taxon>
        <taxon>Dermatophagoides</taxon>
    </lineage>
</organism>
<keyword evidence="11" id="KW-1185">Reference proteome</keyword>
<evidence type="ECO:0000256" key="1">
    <source>
        <dbReference type="ARBA" id="ARBA00004584"/>
    </source>
</evidence>
<dbReference type="InterPro" id="IPR038275">
    <property type="entry name" value="Nuf2_N_sf"/>
</dbReference>
<evidence type="ECO:0000256" key="6">
    <source>
        <dbReference type="ARBA" id="ARBA00023054"/>
    </source>
</evidence>
<dbReference type="Proteomes" id="UP000515146">
    <property type="component" value="Unplaced"/>
</dbReference>
<evidence type="ECO:0000256" key="8">
    <source>
        <dbReference type="ARBA" id="ARBA00023328"/>
    </source>
</evidence>
<name>A0A6P6YAE0_DERPT</name>
<evidence type="ECO:0000256" key="2">
    <source>
        <dbReference type="ARBA" id="ARBA00005498"/>
    </source>
</evidence>
<protein>
    <submittedName>
        <fullName evidence="12">Kinetochore protein NUF2 homolog</fullName>
    </submittedName>
</protein>
<evidence type="ECO:0000313" key="11">
    <source>
        <dbReference type="Proteomes" id="UP000515146"/>
    </source>
</evidence>
<gene>
    <name evidence="12" type="primary">LOC113796305</name>
</gene>
<evidence type="ECO:0000256" key="9">
    <source>
        <dbReference type="SAM" id="Coils"/>
    </source>
</evidence>
<dbReference type="GO" id="GO:0031262">
    <property type="term" value="C:Ndc80 complex"/>
    <property type="evidence" value="ECO:0007669"/>
    <property type="project" value="InterPro"/>
</dbReference>
<reference evidence="12" key="1">
    <citation type="submission" date="2025-08" db="UniProtKB">
        <authorList>
            <consortium name="RefSeq"/>
        </authorList>
    </citation>
    <scope>IDENTIFICATION</scope>
    <source>
        <strain evidence="12">Airmid</strain>
    </source>
</reference>
<comment type="similarity">
    <text evidence="2">Belongs to the NUF2 family.</text>
</comment>
<dbReference type="InParanoid" id="A0A6P6YAE0"/>
<evidence type="ECO:0000256" key="5">
    <source>
        <dbReference type="ARBA" id="ARBA00022776"/>
    </source>
</evidence>
<dbReference type="InterPro" id="IPR005549">
    <property type="entry name" value="Kinetochore_Nuf2_N"/>
</dbReference>
<evidence type="ECO:0000256" key="4">
    <source>
        <dbReference type="ARBA" id="ARBA00022618"/>
    </source>
</evidence>
<keyword evidence="5" id="KW-0498">Mitosis</keyword>
<dbReference type="AlphaFoldDB" id="A0A6P6YAE0"/>
<dbReference type="OrthoDB" id="8194677at2759"/>
<feature type="domain" description="Kinetochore protein Nuf2 N-terminal" evidence="10">
    <location>
        <begin position="6"/>
        <end position="127"/>
    </location>
</feature>
<keyword evidence="3" id="KW-0158">Chromosome</keyword>
<keyword evidence="4" id="KW-0132">Cell division</keyword>
<keyword evidence="7" id="KW-0131">Cell cycle</keyword>
<dbReference type="RefSeq" id="XP_027202347.1">
    <property type="nucleotide sequence ID" value="XM_027346546.1"/>
</dbReference>
<accession>A0A6P6YAE0</accession>
<comment type="subcellular location">
    <subcellularLocation>
        <location evidence="1">Chromosome</location>
        <location evidence="1">Centromere</location>
    </subcellularLocation>
</comment>
<sequence length="434" mass="50972">MAEKITDETIIDFYKSNNIHTIRKEDLQRPSKEFVLQLYTRILEKLDVFNINQPDIVACTNGLIDHMEKTYLIINVFTVISRFVSNVGLNDIKIIDIIEPKRNRTIRILQALAKYYVRYNTLKADWFKNANEFSDLPYERKELQKRKVELKHSIEEKSMLLSSLKNKSVSIEKEMKTLEETFAARKHDAEKEEKTAAEIKAEIFALKGKSCEIKLESSEIIESNKKLTENIIKSPNKIISAVNESEIKLKIIKDEFQLLKSQLNESQTKRNSYCIAETFVKAIKELKELIELQAKNDEKCKELENIIKNTDALAEEIAQIEIKKKKTEEGIRSVKKHISKENVEFNRKKTIHLELLDGMCEKYKTNQQQISEMKSSTDIKSIRIQQLEKELKELCQGEQQLRQRHLNEHRINIEKIFQTIQNFEKIQQNKKLQK</sequence>
<proteinExistence type="inferred from homology"/>
<feature type="coiled-coil region" evidence="9">
    <location>
        <begin position="249"/>
        <end position="323"/>
    </location>
</feature>
<dbReference type="Gene3D" id="1.10.418.60">
    <property type="entry name" value="Ncd80 complex, Nuf2 subunit"/>
    <property type="match status" value="1"/>
</dbReference>
<dbReference type="OMA" id="YLKMEAH"/>